<dbReference type="OMA" id="HCIHHDA"/>
<dbReference type="Gene3D" id="3.40.50.1820">
    <property type="entry name" value="alpha/beta hydrolase"/>
    <property type="match status" value="1"/>
</dbReference>
<dbReference type="AlphaFoldDB" id="D8SZF7"/>
<dbReference type="Proteomes" id="UP000001514">
    <property type="component" value="Unassembled WGS sequence"/>
</dbReference>
<evidence type="ECO:0000313" key="4">
    <source>
        <dbReference type="Proteomes" id="UP000001514"/>
    </source>
</evidence>
<evidence type="ECO:0000259" key="2">
    <source>
        <dbReference type="Pfam" id="PF12697"/>
    </source>
</evidence>
<dbReference type="Gramene" id="EFJ10205">
    <property type="protein sequence ID" value="EFJ10205"/>
    <property type="gene ID" value="SELMODRAFT_184071"/>
</dbReference>
<dbReference type="FunCoup" id="D8SZF7">
    <property type="interactions" value="437"/>
</dbReference>
<feature type="region of interest" description="Disordered" evidence="1">
    <location>
        <begin position="1"/>
        <end position="20"/>
    </location>
</feature>
<sequence length="318" mass="35217">MAATPPGSGSGGGASELQTRMKSPPAVETSFWQWRDYNIRYQRAGAAGPALVLIHGFGANCDHWRKNIPVLAERHRVYAIDLLGYGYSDKPSPRQAQPGNFYTFELWASQVLDFCSDVVQDEVFLVCNSVGGIVGLEAALTRPASVKGLQLINISLRLLHIKKQARFARPFIKAFQELLRQTAVGKAFFKSVTTPETVKKILCECYHDDSAVTDELVEIILRPGLESGAADVFLDFIGYSGGPLPEEMLPRCPVSILWGEKDPWEPVLLGQAYRNYETVEEFIVLPNAGHCPQDETPELVNELVEKFVSRHDHSSQAA</sequence>
<name>D8SZF7_SELML</name>
<proteinExistence type="predicted"/>
<feature type="domain" description="AB hydrolase-1" evidence="2">
    <location>
        <begin position="51"/>
        <end position="302"/>
    </location>
</feature>
<gene>
    <name evidence="3" type="ORF">SELMODRAFT_184071</name>
</gene>
<dbReference type="PRINTS" id="PR00111">
    <property type="entry name" value="ABHYDROLASE"/>
</dbReference>
<reference evidence="3 4" key="1">
    <citation type="journal article" date="2011" name="Science">
        <title>The Selaginella genome identifies genetic changes associated with the evolution of vascular plants.</title>
        <authorList>
            <person name="Banks J.A."/>
            <person name="Nishiyama T."/>
            <person name="Hasebe M."/>
            <person name="Bowman J.L."/>
            <person name="Gribskov M."/>
            <person name="dePamphilis C."/>
            <person name="Albert V.A."/>
            <person name="Aono N."/>
            <person name="Aoyama T."/>
            <person name="Ambrose B.A."/>
            <person name="Ashton N.W."/>
            <person name="Axtell M.J."/>
            <person name="Barker E."/>
            <person name="Barker M.S."/>
            <person name="Bennetzen J.L."/>
            <person name="Bonawitz N.D."/>
            <person name="Chapple C."/>
            <person name="Cheng C."/>
            <person name="Correa L.G."/>
            <person name="Dacre M."/>
            <person name="DeBarry J."/>
            <person name="Dreyer I."/>
            <person name="Elias M."/>
            <person name="Engstrom E.M."/>
            <person name="Estelle M."/>
            <person name="Feng L."/>
            <person name="Finet C."/>
            <person name="Floyd S.K."/>
            <person name="Frommer W.B."/>
            <person name="Fujita T."/>
            <person name="Gramzow L."/>
            <person name="Gutensohn M."/>
            <person name="Harholt J."/>
            <person name="Hattori M."/>
            <person name="Heyl A."/>
            <person name="Hirai T."/>
            <person name="Hiwatashi Y."/>
            <person name="Ishikawa M."/>
            <person name="Iwata M."/>
            <person name="Karol K.G."/>
            <person name="Koehler B."/>
            <person name="Kolukisaoglu U."/>
            <person name="Kubo M."/>
            <person name="Kurata T."/>
            <person name="Lalonde S."/>
            <person name="Li K."/>
            <person name="Li Y."/>
            <person name="Litt A."/>
            <person name="Lyons E."/>
            <person name="Manning G."/>
            <person name="Maruyama T."/>
            <person name="Michael T.P."/>
            <person name="Mikami K."/>
            <person name="Miyazaki S."/>
            <person name="Morinaga S."/>
            <person name="Murata T."/>
            <person name="Mueller-Roeber B."/>
            <person name="Nelson D.R."/>
            <person name="Obara M."/>
            <person name="Oguri Y."/>
            <person name="Olmstead R.G."/>
            <person name="Onodera N."/>
            <person name="Petersen B.L."/>
            <person name="Pils B."/>
            <person name="Prigge M."/>
            <person name="Rensing S.A."/>
            <person name="Riano-Pachon D.M."/>
            <person name="Roberts A.W."/>
            <person name="Sato Y."/>
            <person name="Scheller H.V."/>
            <person name="Schulz B."/>
            <person name="Schulz C."/>
            <person name="Shakirov E.V."/>
            <person name="Shibagaki N."/>
            <person name="Shinohara N."/>
            <person name="Shippen D.E."/>
            <person name="Soerensen I."/>
            <person name="Sotooka R."/>
            <person name="Sugimoto N."/>
            <person name="Sugita M."/>
            <person name="Sumikawa N."/>
            <person name="Tanurdzic M."/>
            <person name="Theissen G."/>
            <person name="Ulvskov P."/>
            <person name="Wakazuki S."/>
            <person name="Weng J.K."/>
            <person name="Willats W.W."/>
            <person name="Wipf D."/>
            <person name="Wolf P.G."/>
            <person name="Yang L."/>
            <person name="Zimmer A.D."/>
            <person name="Zhu Q."/>
            <person name="Mitros T."/>
            <person name="Hellsten U."/>
            <person name="Loque D."/>
            <person name="Otillar R."/>
            <person name="Salamov A."/>
            <person name="Schmutz J."/>
            <person name="Shapiro H."/>
            <person name="Lindquist E."/>
            <person name="Lucas S."/>
            <person name="Rokhsar D."/>
            <person name="Grigoriev I.V."/>
        </authorList>
    </citation>
    <scope>NUCLEOTIDE SEQUENCE [LARGE SCALE GENOMIC DNA]</scope>
</reference>
<dbReference type="HOGENOM" id="CLU_020336_13_4_1"/>
<dbReference type="InterPro" id="IPR029058">
    <property type="entry name" value="AB_hydrolase_fold"/>
</dbReference>
<keyword evidence="4" id="KW-1185">Reference proteome</keyword>
<organism evidence="4">
    <name type="scientific">Selaginella moellendorffii</name>
    <name type="common">Spikemoss</name>
    <dbReference type="NCBI Taxonomy" id="88036"/>
    <lineage>
        <taxon>Eukaryota</taxon>
        <taxon>Viridiplantae</taxon>
        <taxon>Streptophyta</taxon>
        <taxon>Embryophyta</taxon>
        <taxon>Tracheophyta</taxon>
        <taxon>Lycopodiopsida</taxon>
        <taxon>Selaginellales</taxon>
        <taxon>Selaginellaceae</taxon>
        <taxon>Selaginella</taxon>
    </lineage>
</organism>
<evidence type="ECO:0000256" key="1">
    <source>
        <dbReference type="SAM" id="MobiDB-lite"/>
    </source>
</evidence>
<dbReference type="GO" id="GO:0016787">
    <property type="term" value="F:hydrolase activity"/>
    <property type="evidence" value="ECO:0000318"/>
    <property type="project" value="GO_Central"/>
</dbReference>
<dbReference type="KEGG" id="smo:SELMODRAFT_184071"/>
<dbReference type="InParanoid" id="D8SZF7"/>
<dbReference type="EMBL" id="GL377655">
    <property type="protein sequence ID" value="EFJ10205.1"/>
    <property type="molecule type" value="Genomic_DNA"/>
</dbReference>
<dbReference type="SUPFAM" id="SSF53474">
    <property type="entry name" value="alpha/beta-Hydrolases"/>
    <property type="match status" value="1"/>
</dbReference>
<dbReference type="PANTHER" id="PTHR43689">
    <property type="entry name" value="HYDROLASE"/>
    <property type="match status" value="1"/>
</dbReference>
<dbReference type="Pfam" id="PF12697">
    <property type="entry name" value="Abhydrolase_6"/>
    <property type="match status" value="1"/>
</dbReference>
<dbReference type="eggNOG" id="KOG1454">
    <property type="taxonomic scope" value="Eukaryota"/>
</dbReference>
<dbReference type="STRING" id="88036.D8SZF7"/>
<dbReference type="PANTHER" id="PTHR43689:SF53">
    <property type="entry name" value="ALPHA_BETA-HYDROLASES SUPERFAMILY PROTEIN"/>
    <property type="match status" value="1"/>
</dbReference>
<accession>D8SZF7</accession>
<evidence type="ECO:0000313" key="3">
    <source>
        <dbReference type="EMBL" id="EFJ10205.1"/>
    </source>
</evidence>
<dbReference type="InterPro" id="IPR000073">
    <property type="entry name" value="AB_hydrolase_1"/>
</dbReference>
<protein>
    <recommendedName>
        <fullName evidence="2">AB hydrolase-1 domain-containing protein</fullName>
    </recommendedName>
</protein>